<dbReference type="PANTHER" id="PTHR30600">
    <property type="entry name" value="CYTOCHROME C PEROXIDASE-RELATED"/>
    <property type="match status" value="1"/>
</dbReference>
<dbReference type="SUPFAM" id="SSF46626">
    <property type="entry name" value="Cytochrome c"/>
    <property type="match status" value="1"/>
</dbReference>
<dbReference type="InterPro" id="IPR009056">
    <property type="entry name" value="Cyt_c-like_dom"/>
</dbReference>
<sequence length="497" mass="53650">MLFIQHHPSQGIAMYRLPRCIIQAKWLPCTLAHSSFLLALLATPLQAAESPTQDYPPIQTTPMSGGDGSVEQFDHNAYSLPLGNMSMTKRLDFSVGNSFFRNPWVAAPASTEARDGLGPLFNTNSCQGCHIKDGRGHPPTGDENPIALFLRLSLPSSEADAATLEQRGALPVPNYGLQLQTAAISGAQPEAKMLIEYHPREVTFADGTSVTLQEPLYSIAEPAYGELPETLQTSPRLAPPMIGLGLLEVIPEADLMAAADPDDADGDGISGRANQVWDARSGTTVMGRFGWKAGEPSIEQQGLHAFAGDMGLTSSLVPQTDCMESQGCDAFPNGGTPEVSDEIADFVTFYASSLAVPMRRNMGDPAVKQGAERFNALGCASCHTPRHRTAADATRPALANQEVWPYSDLLLHDLGDALADHRSEFQADGREWRTPPLWGIGLAQTINPRAGFLHDGRARTLEEAILWHGGEAESATQAYRELPADQRAELVRFLESL</sequence>
<dbReference type="PANTHER" id="PTHR30600:SF4">
    <property type="entry name" value="CYTOCHROME C DOMAIN-CONTAINING PROTEIN"/>
    <property type="match status" value="1"/>
</dbReference>
<organism evidence="8 9">
    <name type="scientific">Vreelandella boliviensis LC1</name>
    <dbReference type="NCBI Taxonomy" id="1072583"/>
    <lineage>
        <taxon>Bacteria</taxon>
        <taxon>Pseudomonadati</taxon>
        <taxon>Pseudomonadota</taxon>
        <taxon>Gammaproteobacteria</taxon>
        <taxon>Oceanospirillales</taxon>
        <taxon>Halomonadaceae</taxon>
        <taxon>Vreelandella</taxon>
    </lineage>
</organism>
<dbReference type="EMBL" id="JH393257">
    <property type="protein sequence ID" value="EHJ93447.1"/>
    <property type="molecule type" value="Genomic_DNA"/>
</dbReference>
<feature type="compositionally biased region" description="Polar residues" evidence="5">
    <location>
        <begin position="50"/>
        <end position="63"/>
    </location>
</feature>
<evidence type="ECO:0000256" key="6">
    <source>
        <dbReference type="SAM" id="SignalP"/>
    </source>
</evidence>
<dbReference type="GO" id="GO:0046872">
    <property type="term" value="F:metal ion binding"/>
    <property type="evidence" value="ECO:0007669"/>
    <property type="project" value="UniProtKB-KW"/>
</dbReference>
<dbReference type="InterPro" id="IPR036909">
    <property type="entry name" value="Cyt_c-like_dom_sf"/>
</dbReference>
<dbReference type="InterPro" id="IPR051395">
    <property type="entry name" value="Cytochrome_c_Peroxidase/MauG"/>
</dbReference>
<evidence type="ECO:0000256" key="4">
    <source>
        <dbReference type="PROSITE-ProRule" id="PRU00433"/>
    </source>
</evidence>
<evidence type="ECO:0000256" key="5">
    <source>
        <dbReference type="SAM" id="MobiDB-lite"/>
    </source>
</evidence>
<accession>A0A7U9C4N8</accession>
<feature type="region of interest" description="Disordered" evidence="5">
    <location>
        <begin position="50"/>
        <end position="70"/>
    </location>
</feature>
<gene>
    <name evidence="8" type="ORF">KUC_0394</name>
</gene>
<reference evidence="8 9" key="1">
    <citation type="submission" date="2011-10" db="EMBL/GenBank/DDBJ databases">
        <authorList>
            <person name="Quillaguamn J."/>
            <person name="Guzmn D."/>
            <person name="Balderrama-Subieta A."/>
            <person name="Cardona-Ortuo C."/>
            <person name="Guevara-Martnez M."/>
            <person name="Callisaya-Quispe N."/>
        </authorList>
    </citation>
    <scope>NUCLEOTIDE SEQUENCE [LARGE SCALE GENOMIC DNA]</scope>
    <source>
        <strain evidence="8 9">LC1</strain>
    </source>
</reference>
<keyword evidence="2 4" id="KW-0479">Metal-binding</keyword>
<evidence type="ECO:0000259" key="7">
    <source>
        <dbReference type="PROSITE" id="PS51007"/>
    </source>
</evidence>
<keyword evidence="1 4" id="KW-0349">Heme</keyword>
<dbReference type="Proteomes" id="UP000005756">
    <property type="component" value="Unassembled WGS sequence"/>
</dbReference>
<protein>
    <recommendedName>
        <fullName evidence="7">Cytochrome c domain-containing protein</fullName>
    </recommendedName>
</protein>
<dbReference type="AlphaFoldDB" id="A0A7U9C4N8"/>
<feature type="signal peptide" evidence="6">
    <location>
        <begin position="1"/>
        <end position="47"/>
    </location>
</feature>
<feature type="domain" description="Cytochrome c" evidence="7">
    <location>
        <begin position="365"/>
        <end position="497"/>
    </location>
</feature>
<dbReference type="InterPro" id="IPR010538">
    <property type="entry name" value="DHOR"/>
</dbReference>
<evidence type="ECO:0000256" key="1">
    <source>
        <dbReference type="ARBA" id="ARBA00022617"/>
    </source>
</evidence>
<evidence type="ECO:0000313" key="9">
    <source>
        <dbReference type="Proteomes" id="UP000005756"/>
    </source>
</evidence>
<evidence type="ECO:0000313" key="8">
    <source>
        <dbReference type="EMBL" id="EHJ93447.1"/>
    </source>
</evidence>
<evidence type="ECO:0000256" key="3">
    <source>
        <dbReference type="ARBA" id="ARBA00023004"/>
    </source>
</evidence>
<name>A0A7U9C4N8_9GAMM</name>
<dbReference type="Pfam" id="PF06537">
    <property type="entry name" value="DHOR"/>
    <property type="match status" value="1"/>
</dbReference>
<dbReference type="PIRSF" id="PIRSF028099">
    <property type="entry name" value="DUF1111"/>
    <property type="match status" value="1"/>
</dbReference>
<dbReference type="GO" id="GO:0020037">
    <property type="term" value="F:heme binding"/>
    <property type="evidence" value="ECO:0007669"/>
    <property type="project" value="InterPro"/>
</dbReference>
<keyword evidence="6" id="KW-0732">Signal</keyword>
<evidence type="ECO:0000256" key="2">
    <source>
        <dbReference type="ARBA" id="ARBA00022723"/>
    </source>
</evidence>
<dbReference type="GO" id="GO:0009055">
    <property type="term" value="F:electron transfer activity"/>
    <property type="evidence" value="ECO:0007669"/>
    <property type="project" value="InterPro"/>
</dbReference>
<dbReference type="GO" id="GO:0004130">
    <property type="term" value="F:cytochrome-c peroxidase activity"/>
    <property type="evidence" value="ECO:0007669"/>
    <property type="project" value="TreeGrafter"/>
</dbReference>
<dbReference type="PROSITE" id="PS51007">
    <property type="entry name" value="CYTC"/>
    <property type="match status" value="1"/>
</dbReference>
<dbReference type="Gene3D" id="1.10.760.10">
    <property type="entry name" value="Cytochrome c-like domain"/>
    <property type="match status" value="1"/>
</dbReference>
<proteinExistence type="predicted"/>
<feature type="chain" id="PRO_5031136957" description="Cytochrome c domain-containing protein" evidence="6">
    <location>
        <begin position="48"/>
        <end position="497"/>
    </location>
</feature>
<keyword evidence="3 4" id="KW-0408">Iron</keyword>